<evidence type="ECO:0000313" key="4">
    <source>
        <dbReference type="Proteomes" id="UP001291687"/>
    </source>
</evidence>
<dbReference type="PANTHER" id="PTHR31438">
    <property type="entry name" value="LYSINE N-ACYLTRANSFERASE C17G9.06C-RELATED"/>
    <property type="match status" value="1"/>
</dbReference>
<dbReference type="PANTHER" id="PTHR31438:SF1">
    <property type="entry name" value="LYSINE N-ACYLTRANSFERASE C17G9.06C-RELATED"/>
    <property type="match status" value="1"/>
</dbReference>
<accession>A0ABU5NAS8</accession>
<dbReference type="Pfam" id="PF13523">
    <property type="entry name" value="Acetyltransf_8"/>
    <property type="match status" value="1"/>
</dbReference>
<sequence>MNITFIPLAKSHFPLLIKWLEAPHVKLWWDQDIQWTPELIREKYGHYVDGRKLIDNSHGELAQKPIYAYIICLNDIPIGYIQYYNVYDFLREQGHDLSELPNSCAGLDLYIGEIEFLGKNVGSKALILFLEQHVFQKFDYTFVDPDVTNTAAIRAYEKAGFMKIKGTKDEIWMIREK</sequence>
<keyword evidence="4" id="KW-1185">Reference proteome</keyword>
<evidence type="ECO:0000313" key="3">
    <source>
        <dbReference type="EMBL" id="MEA0970280.1"/>
    </source>
</evidence>
<name>A0ABU5NAS8_9RICK</name>
<evidence type="ECO:0000256" key="1">
    <source>
        <dbReference type="ARBA" id="ARBA00023251"/>
    </source>
</evidence>
<gene>
    <name evidence="3" type="ORF">Megvenef_00238</name>
</gene>
<feature type="domain" description="N-acetyltransferase" evidence="2">
    <location>
        <begin position="3"/>
        <end position="177"/>
    </location>
</feature>
<reference evidence="3 4" key="1">
    <citation type="submission" date="2023-03" db="EMBL/GenBank/DDBJ databases">
        <title>Host association and intracellularity evolved multiple times independently in the Rickettsiales.</title>
        <authorList>
            <person name="Castelli M."/>
            <person name="Nardi T."/>
            <person name="Gammuto L."/>
            <person name="Bellinzona G."/>
            <person name="Sabaneyeva E."/>
            <person name="Potekhin A."/>
            <person name="Serra V."/>
            <person name="Petroni G."/>
            <person name="Sassera D."/>
        </authorList>
    </citation>
    <scope>NUCLEOTIDE SEQUENCE [LARGE SCALE GENOMIC DNA]</scope>
    <source>
        <strain evidence="3 4">Sr 2-6</strain>
    </source>
</reference>
<proteinExistence type="predicted"/>
<dbReference type="RefSeq" id="WP_322776181.1">
    <property type="nucleotide sequence ID" value="NZ_JARJFB010000009.1"/>
</dbReference>
<dbReference type="InterPro" id="IPR016181">
    <property type="entry name" value="Acyl_CoA_acyltransferase"/>
</dbReference>
<keyword evidence="1" id="KW-0046">Antibiotic resistance</keyword>
<dbReference type="Gene3D" id="3.40.630.30">
    <property type="match status" value="1"/>
</dbReference>
<dbReference type="PROSITE" id="PS51186">
    <property type="entry name" value="GNAT"/>
    <property type="match status" value="1"/>
</dbReference>
<dbReference type="Proteomes" id="UP001291687">
    <property type="component" value="Unassembled WGS sequence"/>
</dbReference>
<evidence type="ECO:0000259" key="2">
    <source>
        <dbReference type="PROSITE" id="PS51186"/>
    </source>
</evidence>
<dbReference type="SUPFAM" id="SSF55729">
    <property type="entry name" value="Acyl-CoA N-acyltransferases (Nat)"/>
    <property type="match status" value="1"/>
</dbReference>
<comment type="caution">
    <text evidence="3">The sequence shown here is derived from an EMBL/GenBank/DDBJ whole genome shotgun (WGS) entry which is preliminary data.</text>
</comment>
<dbReference type="EMBL" id="JARJFB010000009">
    <property type="protein sequence ID" value="MEA0970280.1"/>
    <property type="molecule type" value="Genomic_DNA"/>
</dbReference>
<protein>
    <submittedName>
        <fullName evidence="3">GNAT family N-acetyltransferase</fullName>
    </submittedName>
</protein>
<organism evidence="3 4">
    <name type="scientific">Candidatus Megaera venefica</name>
    <dbReference type="NCBI Taxonomy" id="2055910"/>
    <lineage>
        <taxon>Bacteria</taxon>
        <taxon>Pseudomonadati</taxon>
        <taxon>Pseudomonadota</taxon>
        <taxon>Alphaproteobacteria</taxon>
        <taxon>Rickettsiales</taxon>
        <taxon>Rickettsiaceae</taxon>
        <taxon>Candidatus Megaera</taxon>
    </lineage>
</organism>
<dbReference type="InterPro" id="IPR000182">
    <property type="entry name" value="GNAT_dom"/>
</dbReference>